<comment type="catalytic activity">
    <reaction evidence="1">
        <text>ATP + protein L-histidine = ADP + protein N-phospho-L-histidine.</text>
        <dbReference type="EC" id="2.7.13.3"/>
    </reaction>
</comment>
<dbReference type="InterPro" id="IPR003594">
    <property type="entry name" value="HATPase_dom"/>
</dbReference>
<dbReference type="EC" id="2.7.13.3" evidence="3"/>
<dbReference type="InterPro" id="IPR003018">
    <property type="entry name" value="GAF"/>
</dbReference>
<comment type="similarity">
    <text evidence="2">In the N-terminal section; belongs to the phytochrome family.</text>
</comment>
<keyword evidence="9" id="KW-0418">Kinase</keyword>
<evidence type="ECO:0000256" key="4">
    <source>
        <dbReference type="ARBA" id="ARBA00022543"/>
    </source>
</evidence>
<keyword evidence="7" id="KW-0808">Transferase</keyword>
<keyword evidence="17" id="KW-1185">Reference proteome</keyword>
<evidence type="ECO:0000259" key="14">
    <source>
        <dbReference type="PROSITE" id="PS50046"/>
    </source>
</evidence>
<evidence type="ECO:0000256" key="13">
    <source>
        <dbReference type="ARBA" id="ARBA00023170"/>
    </source>
</evidence>
<dbReference type="PROSITE" id="PS50046">
    <property type="entry name" value="PHYTOCHROME_2"/>
    <property type="match status" value="1"/>
</dbReference>
<sequence length="717" mass="77696">MNEVTLDNCANEPIHIPGAVQPHGCLLALREGRLDCWSANLGLLLAATPGAGLPLEACGLAPPVLAGCLELLADLRLSPDIPVSLQLPWNGTVLEMVAHSHGGREFVEFEPRVAAGSSIALHSRAYERVKRARTREQLLGLAVQEVRRWTGFDRVMAYVFRHDDSGDVVAEDRAPHIESFLGMRYPASDIPAQARRLYTLNTLRLIPDVEYTPVALVQRDAQPVDLSFSVLRSVSPIHVEYLRNMGIRASMSVSIVVAGKLWGLLACHHGQPLRVPYEVRQACDVLAQLVASGVQAIEGQETAARITEGTRAIGELAGDLLVAGGDPLDVLARHQQPLMAILRAEGLVLTQDSRVIATGGVTTDEAGAIAGHFATASHDVRLTDCRTDWPEPLRARIGPWVGALAICHDAATNACVIALRREQVSTVRWAGKPEKQYAEGPNGPRLTPRGSFAEWQETVRDKAVPWLDVTVRLVRQLQHELRRIAAVRHAEMESARQNLLAVLGHDLRDPLHAMAMLAGVLKAKDVEAKIGERLASTTGRMQRLVSQVLDFSRAESGQSLAAEARLVDLSALVADLVEEARIGHPGVEIRLALQDGVFVRGDPVRIAQAVGNLVSNARHYGQLGHAIEVTLQAQQAKADIAVANVAPPIPPEVAADLFAAFKRRRDSSLVNRTGLGLGLYITSRIAQEHGGTLAYSHDGRHVRFELQLPVAESLARA</sequence>
<dbReference type="InterPro" id="IPR016132">
    <property type="entry name" value="Phyto_chromo_attachment"/>
</dbReference>
<dbReference type="Gene3D" id="1.10.287.130">
    <property type="match status" value="1"/>
</dbReference>
<evidence type="ECO:0000256" key="7">
    <source>
        <dbReference type="ARBA" id="ARBA00022679"/>
    </source>
</evidence>
<dbReference type="GO" id="GO:0005524">
    <property type="term" value="F:ATP binding"/>
    <property type="evidence" value="ECO:0007669"/>
    <property type="project" value="UniProtKB-KW"/>
</dbReference>
<dbReference type="Pfam" id="PF01590">
    <property type="entry name" value="GAF"/>
    <property type="match status" value="1"/>
</dbReference>
<dbReference type="PANTHER" id="PTHR43065:SF10">
    <property type="entry name" value="PEROXIDE STRESS-ACTIVATED HISTIDINE KINASE MAK3"/>
    <property type="match status" value="1"/>
</dbReference>
<dbReference type="Pfam" id="PF02518">
    <property type="entry name" value="HATPase_c"/>
    <property type="match status" value="1"/>
</dbReference>
<dbReference type="InterPro" id="IPR013654">
    <property type="entry name" value="PAS_2"/>
</dbReference>
<dbReference type="CDD" id="cd00082">
    <property type="entry name" value="HisKA"/>
    <property type="match status" value="1"/>
</dbReference>
<dbReference type="InterPro" id="IPR035965">
    <property type="entry name" value="PAS-like_dom_sf"/>
</dbReference>
<evidence type="ECO:0000256" key="12">
    <source>
        <dbReference type="ARBA" id="ARBA00023012"/>
    </source>
</evidence>
<organism evidence="16 17">
    <name type="scientific">Ramlibacter agri</name>
    <dbReference type="NCBI Taxonomy" id="2728837"/>
    <lineage>
        <taxon>Bacteria</taxon>
        <taxon>Pseudomonadati</taxon>
        <taxon>Pseudomonadota</taxon>
        <taxon>Betaproteobacteria</taxon>
        <taxon>Burkholderiales</taxon>
        <taxon>Comamonadaceae</taxon>
        <taxon>Ramlibacter</taxon>
    </lineage>
</organism>
<keyword evidence="11" id="KW-0157">Chromophore</keyword>
<dbReference type="SMART" id="SM00388">
    <property type="entry name" value="HisKA"/>
    <property type="match status" value="1"/>
</dbReference>
<gene>
    <name evidence="16" type="ORF">HHL11_25380</name>
</gene>
<evidence type="ECO:0000256" key="5">
    <source>
        <dbReference type="ARBA" id="ARBA00022553"/>
    </source>
</evidence>
<evidence type="ECO:0000256" key="9">
    <source>
        <dbReference type="ARBA" id="ARBA00022777"/>
    </source>
</evidence>
<dbReference type="InterPro" id="IPR036097">
    <property type="entry name" value="HisK_dim/P_sf"/>
</dbReference>
<comment type="caution">
    <text evidence="16">The sequence shown here is derived from an EMBL/GenBank/DDBJ whole genome shotgun (WGS) entry which is preliminary data.</text>
</comment>
<evidence type="ECO:0000313" key="16">
    <source>
        <dbReference type="EMBL" id="NML47103.1"/>
    </source>
</evidence>
<dbReference type="GO" id="GO:0009584">
    <property type="term" value="P:detection of visible light"/>
    <property type="evidence" value="ECO:0007669"/>
    <property type="project" value="InterPro"/>
</dbReference>
<evidence type="ECO:0000256" key="6">
    <source>
        <dbReference type="ARBA" id="ARBA00022606"/>
    </source>
</evidence>
<dbReference type="Pfam" id="PF08446">
    <property type="entry name" value="PAS_2"/>
    <property type="match status" value="1"/>
</dbReference>
<dbReference type="InterPro" id="IPR043150">
    <property type="entry name" value="Phytochrome_PHY_sf"/>
</dbReference>
<dbReference type="SUPFAM" id="SSF47384">
    <property type="entry name" value="Homodimeric domain of signal transducing histidine kinase"/>
    <property type="match status" value="1"/>
</dbReference>
<dbReference type="PANTHER" id="PTHR43065">
    <property type="entry name" value="SENSOR HISTIDINE KINASE"/>
    <property type="match status" value="1"/>
</dbReference>
<dbReference type="InterPro" id="IPR013515">
    <property type="entry name" value="Phytochrome_cen-reg"/>
</dbReference>
<dbReference type="RefSeq" id="WP_169421402.1">
    <property type="nucleotide sequence ID" value="NZ_JABBFX010000003.1"/>
</dbReference>
<keyword evidence="13" id="KW-0675">Receptor</keyword>
<dbReference type="SUPFAM" id="SSF55874">
    <property type="entry name" value="ATPase domain of HSP90 chaperone/DNA topoisomerase II/histidine kinase"/>
    <property type="match status" value="1"/>
</dbReference>
<evidence type="ECO:0000256" key="2">
    <source>
        <dbReference type="ARBA" id="ARBA00006402"/>
    </source>
</evidence>
<dbReference type="InterPro" id="IPR036890">
    <property type="entry name" value="HATPase_C_sf"/>
</dbReference>
<dbReference type="AlphaFoldDB" id="A0A848HEZ8"/>
<dbReference type="SMART" id="SM00065">
    <property type="entry name" value="GAF"/>
    <property type="match status" value="1"/>
</dbReference>
<dbReference type="CDD" id="cd00075">
    <property type="entry name" value="HATPase"/>
    <property type="match status" value="1"/>
</dbReference>
<dbReference type="InterPro" id="IPR001294">
    <property type="entry name" value="Phytochrome"/>
</dbReference>
<keyword evidence="6" id="KW-0716">Sensory transduction</keyword>
<dbReference type="GO" id="GO:0000155">
    <property type="term" value="F:phosphorelay sensor kinase activity"/>
    <property type="evidence" value="ECO:0007669"/>
    <property type="project" value="InterPro"/>
</dbReference>
<feature type="domain" description="Phytochrome chromophore attachment site" evidence="14">
    <location>
        <begin position="134"/>
        <end position="288"/>
    </location>
</feature>
<evidence type="ECO:0000256" key="10">
    <source>
        <dbReference type="ARBA" id="ARBA00022840"/>
    </source>
</evidence>
<dbReference type="Pfam" id="PF00512">
    <property type="entry name" value="HisKA"/>
    <property type="match status" value="1"/>
</dbReference>
<keyword evidence="10" id="KW-0067">ATP-binding</keyword>
<dbReference type="SUPFAM" id="SSF55781">
    <property type="entry name" value="GAF domain-like"/>
    <property type="match status" value="2"/>
</dbReference>
<dbReference type="Proteomes" id="UP000541185">
    <property type="component" value="Unassembled WGS sequence"/>
</dbReference>
<dbReference type="Gene3D" id="3.30.565.10">
    <property type="entry name" value="Histidine kinase-like ATPase, C-terminal domain"/>
    <property type="match status" value="1"/>
</dbReference>
<protein>
    <recommendedName>
        <fullName evidence="3">histidine kinase</fullName>
        <ecNumber evidence="3">2.7.13.3</ecNumber>
    </recommendedName>
</protein>
<dbReference type="SMART" id="SM00387">
    <property type="entry name" value="HATPase_c"/>
    <property type="match status" value="1"/>
</dbReference>
<dbReference type="Gene3D" id="3.30.450.20">
    <property type="entry name" value="PAS domain"/>
    <property type="match status" value="1"/>
</dbReference>
<proteinExistence type="inferred from homology"/>
<dbReference type="InterPro" id="IPR005467">
    <property type="entry name" value="His_kinase_dom"/>
</dbReference>
<keyword evidence="12" id="KW-0902">Two-component regulatory system</keyword>
<dbReference type="SUPFAM" id="SSF55785">
    <property type="entry name" value="PYP-like sensor domain (PAS domain)"/>
    <property type="match status" value="1"/>
</dbReference>
<evidence type="ECO:0000256" key="11">
    <source>
        <dbReference type="ARBA" id="ARBA00022991"/>
    </source>
</evidence>
<evidence type="ECO:0000313" key="17">
    <source>
        <dbReference type="Proteomes" id="UP000541185"/>
    </source>
</evidence>
<evidence type="ECO:0000259" key="15">
    <source>
        <dbReference type="PROSITE" id="PS50109"/>
    </source>
</evidence>
<evidence type="ECO:0000256" key="1">
    <source>
        <dbReference type="ARBA" id="ARBA00000085"/>
    </source>
</evidence>
<dbReference type="EMBL" id="JABBFX010000003">
    <property type="protein sequence ID" value="NML47103.1"/>
    <property type="molecule type" value="Genomic_DNA"/>
</dbReference>
<dbReference type="PRINTS" id="PR01033">
    <property type="entry name" value="PHYTOCHROME"/>
</dbReference>
<name>A0A848HEZ8_9BURK</name>
<dbReference type="Gene3D" id="3.30.450.270">
    <property type="match status" value="1"/>
</dbReference>
<reference evidence="16 17" key="1">
    <citation type="submission" date="2020-04" db="EMBL/GenBank/DDBJ databases">
        <title>Ramlibacter sp. G-1-2-2 isolated from soil.</title>
        <authorList>
            <person name="Dahal R.H."/>
        </authorList>
    </citation>
    <scope>NUCLEOTIDE SEQUENCE [LARGE SCALE GENOMIC DNA]</scope>
    <source>
        <strain evidence="16 17">G-1-2-2</strain>
    </source>
</reference>
<evidence type="ECO:0000256" key="3">
    <source>
        <dbReference type="ARBA" id="ARBA00012438"/>
    </source>
</evidence>
<feature type="domain" description="Histidine kinase" evidence="15">
    <location>
        <begin position="502"/>
        <end position="712"/>
    </location>
</feature>
<dbReference type="GO" id="GO:0009881">
    <property type="term" value="F:photoreceptor activity"/>
    <property type="evidence" value="ECO:0007669"/>
    <property type="project" value="UniProtKB-KW"/>
</dbReference>
<keyword evidence="5" id="KW-0597">Phosphoprotein</keyword>
<dbReference type="InterPro" id="IPR029016">
    <property type="entry name" value="GAF-like_dom_sf"/>
</dbReference>
<dbReference type="GO" id="GO:0006355">
    <property type="term" value="P:regulation of DNA-templated transcription"/>
    <property type="evidence" value="ECO:0007669"/>
    <property type="project" value="InterPro"/>
</dbReference>
<dbReference type="InterPro" id="IPR003661">
    <property type="entry name" value="HisK_dim/P_dom"/>
</dbReference>
<dbReference type="PROSITE" id="PS50109">
    <property type="entry name" value="HIS_KIN"/>
    <property type="match status" value="1"/>
</dbReference>
<keyword evidence="8" id="KW-0547">Nucleotide-binding</keyword>
<accession>A0A848HEZ8</accession>
<evidence type="ECO:0000256" key="8">
    <source>
        <dbReference type="ARBA" id="ARBA00022741"/>
    </source>
</evidence>
<dbReference type="Gene3D" id="3.30.450.40">
    <property type="match status" value="1"/>
</dbReference>
<dbReference type="Pfam" id="PF00360">
    <property type="entry name" value="PHY"/>
    <property type="match status" value="1"/>
</dbReference>
<keyword evidence="4" id="KW-0600">Photoreceptor protein</keyword>